<dbReference type="EMBL" id="AP018046">
    <property type="protein sequence ID" value="BAX55193.1"/>
    <property type="molecule type" value="Genomic_DNA"/>
</dbReference>
<organism evidence="1 2">
    <name type="scientific">Photobacterium damsela subsp. piscicida</name>
    <name type="common">Pasteurella piscicida</name>
    <dbReference type="NCBI Taxonomy" id="38294"/>
    <lineage>
        <taxon>Bacteria</taxon>
        <taxon>Pseudomonadati</taxon>
        <taxon>Pseudomonadota</taxon>
        <taxon>Gammaproteobacteria</taxon>
        <taxon>Vibrionales</taxon>
        <taxon>Vibrionaceae</taxon>
        <taxon>Photobacterium</taxon>
    </lineage>
</organism>
<dbReference type="AlphaFoldDB" id="A0AAD1CK66"/>
<gene>
    <name evidence="1" type="ORF">PDPUS_2_00607</name>
</gene>
<evidence type="ECO:0000313" key="2">
    <source>
        <dbReference type="Proteomes" id="UP000218676"/>
    </source>
</evidence>
<proteinExistence type="predicted"/>
<reference evidence="2" key="1">
    <citation type="submission" date="2017-05" db="EMBL/GenBank/DDBJ databases">
        <title>Whole genome sequence of fish pathogenic bacteria, Photobacterium damselae subsp. piscicida, strain 91-197, isolated from hybrid striped bass (Morone sp.) in USA.</title>
        <authorList>
            <person name="Teru Y."/>
            <person name="Hikima J."/>
            <person name="Kono T."/>
            <person name="Sakai M."/>
            <person name="Takano T."/>
            <person name="Hawke J.P."/>
            <person name="Takeyama H."/>
            <person name="Aoki T."/>
        </authorList>
    </citation>
    <scope>NUCLEOTIDE SEQUENCE [LARGE SCALE GENOMIC DNA]</scope>
    <source>
        <strain evidence="2">91-197</strain>
    </source>
</reference>
<sequence>MTDFEAISQLYVALKGIAINLDSGRVYGLSKRSIIPIPRVIKVGKIPIGVLENYTFRIPDISVKIDIRNVTKQQLISTLKPFIINRLPDNHWEKVDIRRNARKKRIDKITREFDESLNAPNHDPFQHIGN</sequence>
<evidence type="ECO:0000313" key="1">
    <source>
        <dbReference type="EMBL" id="BAX55193.1"/>
    </source>
</evidence>
<name>A0AAD1CK66_PHODP</name>
<protein>
    <submittedName>
        <fullName evidence="1">Uncharacterized protein</fullName>
    </submittedName>
</protein>
<accession>A0AAD1CK66</accession>
<dbReference type="Proteomes" id="UP000218676">
    <property type="component" value="Chromosome 2"/>
</dbReference>